<accession>A0A1M7DUG8</accession>
<name>A0A1M7DUG8_9BACT</name>
<keyword evidence="3" id="KW-1185">Reference proteome</keyword>
<feature type="signal peptide" evidence="1">
    <location>
        <begin position="1"/>
        <end position="25"/>
    </location>
</feature>
<feature type="chain" id="PRO_5012974849" description="YD repeat-containing protein" evidence="1">
    <location>
        <begin position="26"/>
        <end position="278"/>
    </location>
</feature>
<organism evidence="2 3">
    <name type="scientific">Chitinophaga jiangningensis</name>
    <dbReference type="NCBI Taxonomy" id="1419482"/>
    <lineage>
        <taxon>Bacteria</taxon>
        <taxon>Pseudomonadati</taxon>
        <taxon>Bacteroidota</taxon>
        <taxon>Chitinophagia</taxon>
        <taxon>Chitinophagales</taxon>
        <taxon>Chitinophagaceae</taxon>
        <taxon>Chitinophaga</taxon>
    </lineage>
</organism>
<gene>
    <name evidence="2" type="ORF">SAMN05444266_105144</name>
</gene>
<dbReference type="EMBL" id="FRBL01000005">
    <property type="protein sequence ID" value="SHL83110.1"/>
    <property type="molecule type" value="Genomic_DNA"/>
</dbReference>
<reference evidence="2 3" key="1">
    <citation type="submission" date="2016-11" db="EMBL/GenBank/DDBJ databases">
        <authorList>
            <person name="Jaros S."/>
            <person name="Januszkiewicz K."/>
            <person name="Wedrychowicz H."/>
        </authorList>
    </citation>
    <scope>NUCLEOTIDE SEQUENCE [LARGE SCALE GENOMIC DNA]</scope>
    <source>
        <strain evidence="2 3">DSM 27406</strain>
    </source>
</reference>
<dbReference type="STRING" id="1419482.SAMN05444266_105144"/>
<dbReference type="AlphaFoldDB" id="A0A1M7DUG8"/>
<sequence>MKMSKILLGSLPALLALCIVSCSKSDDPTPDPGNPGGGQPGVISGAPLLDSVIETEDKGAINWLFKYNADSTLNAQLITNDAADIPNGYYFTYASGKLSRINYSETGNINDTLSTDRQLITYDAKGRPALIYKVENVYNTKDSLVYNDNNQLIRTFSFENGKLTYQDTLTWTGNNVTKIVSRENISGSTETFLRTMTYRYDDKKNPFVSVRAAMFTEGEVNWLSENNVVELVEKTSQENIEWKTTYSYVYNDKNYPVSGTWKGSSDLQTGSIRFVYKK</sequence>
<keyword evidence="1" id="KW-0732">Signal</keyword>
<evidence type="ECO:0008006" key="4">
    <source>
        <dbReference type="Google" id="ProtNLM"/>
    </source>
</evidence>
<proteinExistence type="predicted"/>
<protein>
    <recommendedName>
        <fullName evidence="4">YD repeat-containing protein</fullName>
    </recommendedName>
</protein>
<evidence type="ECO:0000313" key="3">
    <source>
        <dbReference type="Proteomes" id="UP000184420"/>
    </source>
</evidence>
<evidence type="ECO:0000256" key="1">
    <source>
        <dbReference type="SAM" id="SignalP"/>
    </source>
</evidence>
<dbReference type="Proteomes" id="UP000184420">
    <property type="component" value="Unassembled WGS sequence"/>
</dbReference>
<evidence type="ECO:0000313" key="2">
    <source>
        <dbReference type="EMBL" id="SHL83110.1"/>
    </source>
</evidence>